<dbReference type="NCBIfam" id="NF001401">
    <property type="entry name" value="PRK00285.1"/>
    <property type="match status" value="1"/>
</dbReference>
<dbReference type="GO" id="GO:0006355">
    <property type="term" value="P:regulation of DNA-templated transcription"/>
    <property type="evidence" value="ECO:0007669"/>
    <property type="project" value="UniProtKB-UniRule"/>
</dbReference>
<evidence type="ECO:0000256" key="9">
    <source>
        <dbReference type="RuleBase" id="RU003939"/>
    </source>
</evidence>
<evidence type="ECO:0000256" key="5">
    <source>
        <dbReference type="ARBA" id="ARBA00023125"/>
    </source>
</evidence>
<keyword evidence="12" id="KW-1185">Reference proteome</keyword>
<evidence type="ECO:0000256" key="3">
    <source>
        <dbReference type="ARBA" id="ARBA00022845"/>
    </source>
</evidence>
<dbReference type="PANTHER" id="PTHR33175">
    <property type="entry name" value="DNA-BINDING PROTEIN HU"/>
    <property type="match status" value="1"/>
</dbReference>
<dbReference type="PRINTS" id="PR01727">
    <property type="entry name" value="DNABINDINGHU"/>
</dbReference>
<dbReference type="Gene3D" id="4.10.520.10">
    <property type="entry name" value="IHF-like DNA-binding proteins"/>
    <property type="match status" value="1"/>
</dbReference>
<dbReference type="InterPro" id="IPR020816">
    <property type="entry name" value="Histone-like_DNA-bd_CS"/>
</dbReference>
<evidence type="ECO:0000256" key="7">
    <source>
        <dbReference type="ARBA" id="ARBA00023172"/>
    </source>
</evidence>
<dbReference type="GO" id="GO:0005829">
    <property type="term" value="C:cytosol"/>
    <property type="evidence" value="ECO:0007669"/>
    <property type="project" value="TreeGrafter"/>
</dbReference>
<dbReference type="NCBIfam" id="TIGR00987">
    <property type="entry name" value="himA"/>
    <property type="match status" value="1"/>
</dbReference>
<dbReference type="GO" id="GO:0006417">
    <property type="term" value="P:regulation of translation"/>
    <property type="evidence" value="ECO:0007669"/>
    <property type="project" value="UniProtKB-UniRule"/>
</dbReference>
<dbReference type="InterPro" id="IPR000119">
    <property type="entry name" value="Hist_DNA-bd"/>
</dbReference>
<keyword evidence="5 8" id="KW-0238">DNA-binding</keyword>
<dbReference type="RefSeq" id="WP_215871613.1">
    <property type="nucleotide sequence ID" value="NZ_JAAXYO010000154.1"/>
</dbReference>
<organism evidence="11 12">
    <name type="scientific">Igneacidithiobacillus copahuensis</name>
    <dbReference type="NCBI Taxonomy" id="2724909"/>
    <lineage>
        <taxon>Bacteria</taxon>
        <taxon>Pseudomonadati</taxon>
        <taxon>Pseudomonadota</taxon>
        <taxon>Acidithiobacillia</taxon>
        <taxon>Acidithiobacillales</taxon>
        <taxon>Acidithiobacillaceae</taxon>
        <taxon>Igneacidithiobacillus</taxon>
    </lineage>
</organism>
<evidence type="ECO:0000313" key="11">
    <source>
        <dbReference type="EMBL" id="MBU2788594.1"/>
    </source>
</evidence>
<dbReference type="Pfam" id="PF00216">
    <property type="entry name" value="Bac_DNA_binding"/>
    <property type="match status" value="1"/>
</dbReference>
<dbReference type="GO" id="GO:0003677">
    <property type="term" value="F:DNA binding"/>
    <property type="evidence" value="ECO:0007669"/>
    <property type="project" value="UniProtKB-UniRule"/>
</dbReference>
<dbReference type="SUPFAM" id="SSF47729">
    <property type="entry name" value="IHF-like DNA-binding proteins"/>
    <property type="match status" value="1"/>
</dbReference>
<proteinExistence type="inferred from homology"/>
<dbReference type="GO" id="GO:0006310">
    <property type="term" value="P:DNA recombination"/>
    <property type="evidence" value="ECO:0007669"/>
    <property type="project" value="UniProtKB-UniRule"/>
</dbReference>
<gene>
    <name evidence="8" type="primary">ihfA</name>
    <name evidence="8" type="synonym">himA</name>
    <name evidence="11" type="ORF">HFQ13_10365</name>
</gene>
<dbReference type="AlphaFoldDB" id="A0AAE2YQN3"/>
<sequence length="98" mass="10887">MAVTKAEIVDMLFSTMGLNKREAKSVTESFFEGIRETLAKGEEVKLSGFGNFSLREKNPRPGRNPKTGIEITITARRVVTFHPSQKLKAYVNGDGARE</sequence>
<dbReference type="Proteomes" id="UP001197378">
    <property type="component" value="Unassembled WGS sequence"/>
</dbReference>
<dbReference type="GO" id="GO:0009893">
    <property type="term" value="P:positive regulation of metabolic process"/>
    <property type="evidence" value="ECO:0007669"/>
    <property type="project" value="UniProtKB-ARBA"/>
</dbReference>
<comment type="subunit">
    <text evidence="8 10">Heterodimer of an alpha and a beta chain.</text>
</comment>
<evidence type="ECO:0000256" key="8">
    <source>
        <dbReference type="HAMAP-Rule" id="MF_00380"/>
    </source>
</evidence>
<evidence type="ECO:0000313" key="12">
    <source>
        <dbReference type="Proteomes" id="UP001197378"/>
    </source>
</evidence>
<keyword evidence="4 8" id="KW-0805">Transcription regulation</keyword>
<dbReference type="InterPro" id="IPR010992">
    <property type="entry name" value="IHF-like_DNA-bd_dom_sf"/>
</dbReference>
<keyword evidence="6 8" id="KW-0804">Transcription</keyword>
<dbReference type="CDD" id="cd13835">
    <property type="entry name" value="IHF_A"/>
    <property type="match status" value="1"/>
</dbReference>
<evidence type="ECO:0000256" key="6">
    <source>
        <dbReference type="ARBA" id="ARBA00023163"/>
    </source>
</evidence>
<evidence type="ECO:0000256" key="1">
    <source>
        <dbReference type="ARBA" id="ARBA00010529"/>
    </source>
</evidence>
<comment type="similarity">
    <text evidence="1 8 9">Belongs to the bacterial histone-like protein family.</text>
</comment>
<dbReference type="SMART" id="SM00411">
    <property type="entry name" value="BHL"/>
    <property type="match status" value="1"/>
</dbReference>
<comment type="caution">
    <text evidence="11">The sequence shown here is derived from an EMBL/GenBank/DDBJ whole genome shotgun (WGS) entry which is preliminary data.</text>
</comment>
<reference evidence="11" key="1">
    <citation type="journal article" date="2021" name="ISME J.">
        <title>Genomic evolution of the class Acidithiobacillia: deep-branching Proteobacteria living in extreme acidic conditions.</title>
        <authorList>
            <person name="Moya-Beltran A."/>
            <person name="Beard S."/>
            <person name="Rojas-Villalobos C."/>
            <person name="Issotta F."/>
            <person name="Gallardo Y."/>
            <person name="Ulloa R."/>
            <person name="Giaveno A."/>
            <person name="Degli Esposti M."/>
            <person name="Johnson D.B."/>
            <person name="Quatrini R."/>
        </authorList>
    </citation>
    <scope>NUCLEOTIDE SEQUENCE</scope>
    <source>
        <strain evidence="11">VAN18-1</strain>
    </source>
</reference>
<dbReference type="HAMAP" id="MF_00380">
    <property type="entry name" value="IHF_alpha"/>
    <property type="match status" value="1"/>
</dbReference>
<comment type="function">
    <text evidence="8 10">This protein is one of the two subunits of integration host factor, a specific DNA-binding protein that functions in genetic recombination as well as in transcriptional and translational control.</text>
</comment>
<keyword evidence="7 8" id="KW-0233">DNA recombination</keyword>
<evidence type="ECO:0000256" key="10">
    <source>
        <dbReference type="RuleBase" id="RU004485"/>
    </source>
</evidence>
<dbReference type="PROSITE" id="PS00045">
    <property type="entry name" value="HISTONE_LIKE"/>
    <property type="match status" value="1"/>
</dbReference>
<accession>A0AAE2YQN3</accession>
<evidence type="ECO:0000256" key="4">
    <source>
        <dbReference type="ARBA" id="ARBA00023015"/>
    </source>
</evidence>
<dbReference type="GO" id="GO:0030527">
    <property type="term" value="F:structural constituent of chromatin"/>
    <property type="evidence" value="ECO:0007669"/>
    <property type="project" value="InterPro"/>
</dbReference>
<dbReference type="PANTHER" id="PTHR33175:SF2">
    <property type="entry name" value="INTEGRATION HOST FACTOR SUBUNIT ALPHA"/>
    <property type="match status" value="1"/>
</dbReference>
<protein>
    <recommendedName>
        <fullName evidence="2 8">Integration host factor subunit alpha</fullName>
        <shortName evidence="8">IHF-alpha</shortName>
    </recommendedName>
</protein>
<evidence type="ECO:0000256" key="2">
    <source>
        <dbReference type="ARBA" id="ARBA00018329"/>
    </source>
</evidence>
<name>A0AAE2YQN3_9PROT</name>
<keyword evidence="3 8" id="KW-0810">Translation regulation</keyword>
<dbReference type="InterPro" id="IPR005684">
    <property type="entry name" value="IHF_alpha"/>
</dbReference>
<dbReference type="EMBL" id="JAAXYO010000154">
    <property type="protein sequence ID" value="MBU2788594.1"/>
    <property type="molecule type" value="Genomic_DNA"/>
</dbReference>